<accession>A0A0R2T478</accession>
<name>A0A0R2T478_9GAMM</name>
<feature type="transmembrane region" description="Helical" evidence="2">
    <location>
        <begin position="59"/>
        <end position="82"/>
    </location>
</feature>
<dbReference type="EMBL" id="LICD01000155">
    <property type="protein sequence ID" value="KRO79619.1"/>
    <property type="molecule type" value="Genomic_DNA"/>
</dbReference>
<evidence type="ECO:0000313" key="3">
    <source>
        <dbReference type="EMBL" id="KRO79619.1"/>
    </source>
</evidence>
<comment type="caution">
    <text evidence="3">The sequence shown here is derived from an EMBL/GenBank/DDBJ whole genome shotgun (WGS) entry which is preliminary data.</text>
</comment>
<sequence length="541" mass="58735">MPDHNDRFGDLSESADNSGAAERKAAAESNAAVQSQPTEQVPPPPLDQFSPQKPGQPPWVWAGMGALVLLALFVIFVLPGIVQDYELPLERRVEESLATAPVAPQQRAETGVSPFLEAQRARERKEAQDVLAELLDTQSQLDALQVEQWAKMAYDSALALALEGDESYRVQEFGSARDAYQQALAQLSATLASVPTVLEQTLISGEQALIARDATTAIANYELATLLEESLVDLAAGIASNDAQIGLTRAQALEELIDLLDSAERAAGNPAQQVEILEQAVNLDPYSTEAAQALAQARADRLQERFAAMMSEGYTQLQAGSPQEAIARFEAAATLGVNENEARAAIAQTETEITNAKIAELQRRALDSEAREAWQEAVEDYDAIVAIDANLPTINRALDYAEKRARLDALLIAALDTPERFAEQAVFDETRDIYFTGRAIEDAGPRLTAQLDELQTLLENSQVPLSIRFISDGLTDVTVLRVTELGTFEQTRLDLKPGTYAAVGRRAGYREVREEFTVGFGLTPAVVIVRCNEAISTALGR</sequence>
<dbReference type="AlphaFoldDB" id="A0A0R2T478"/>
<protein>
    <submittedName>
        <fullName evidence="3">Uncharacterized protein</fullName>
    </submittedName>
</protein>
<dbReference type="Proteomes" id="UP000051242">
    <property type="component" value="Unassembled WGS sequence"/>
</dbReference>
<organism evidence="3 4">
    <name type="scientific">OM182 bacterium BACL3 MAG-120619-bin3</name>
    <dbReference type="NCBI Taxonomy" id="1655593"/>
    <lineage>
        <taxon>Bacteria</taxon>
        <taxon>Pseudomonadati</taxon>
        <taxon>Pseudomonadota</taxon>
        <taxon>Gammaproteobacteria</taxon>
        <taxon>OMG group</taxon>
        <taxon>OM182 clade</taxon>
    </lineage>
</organism>
<feature type="compositionally biased region" description="Basic and acidic residues" evidence="1">
    <location>
        <begin position="1"/>
        <end position="10"/>
    </location>
</feature>
<proteinExistence type="predicted"/>
<feature type="region of interest" description="Disordered" evidence="1">
    <location>
        <begin position="1"/>
        <end position="54"/>
    </location>
</feature>
<evidence type="ECO:0000256" key="1">
    <source>
        <dbReference type="SAM" id="MobiDB-lite"/>
    </source>
</evidence>
<evidence type="ECO:0000256" key="2">
    <source>
        <dbReference type="SAM" id="Phobius"/>
    </source>
</evidence>
<evidence type="ECO:0000313" key="4">
    <source>
        <dbReference type="Proteomes" id="UP000051242"/>
    </source>
</evidence>
<keyword evidence="2" id="KW-0472">Membrane</keyword>
<keyword evidence="2" id="KW-0812">Transmembrane</keyword>
<reference evidence="3 4" key="1">
    <citation type="submission" date="2015-10" db="EMBL/GenBank/DDBJ databases">
        <title>Metagenome-Assembled Genomes uncover a global brackish microbiome.</title>
        <authorList>
            <person name="Hugerth L.W."/>
            <person name="Larsson J."/>
            <person name="Alneberg J."/>
            <person name="Lindh M.V."/>
            <person name="Legrand C."/>
            <person name="Pinhassi J."/>
            <person name="Andersson A.F."/>
        </authorList>
    </citation>
    <scope>NUCLEOTIDE SEQUENCE [LARGE SCALE GENOMIC DNA]</scope>
    <source>
        <strain evidence="3">BACL22 MAG-120619-bin3</strain>
    </source>
</reference>
<keyword evidence="2" id="KW-1133">Transmembrane helix</keyword>
<gene>
    <name evidence="3" type="ORF">ABR85_10320</name>
</gene>